<dbReference type="AlphaFoldDB" id="A0A9P8GJD3"/>
<accession>A0A9P8GJD3</accession>
<evidence type="ECO:0008006" key="4">
    <source>
        <dbReference type="Google" id="ProtNLM"/>
    </source>
</evidence>
<protein>
    <recommendedName>
        <fullName evidence="4">F-box domain-containing protein</fullName>
    </recommendedName>
</protein>
<feature type="region of interest" description="Disordered" evidence="1">
    <location>
        <begin position="1014"/>
        <end position="1049"/>
    </location>
</feature>
<feature type="compositionally biased region" description="Polar residues" evidence="1">
    <location>
        <begin position="54"/>
        <end position="66"/>
    </location>
</feature>
<reference evidence="2" key="2">
    <citation type="submission" date="2021-08" db="EMBL/GenBank/DDBJ databases">
        <authorList>
            <person name="Gostincar C."/>
            <person name="Sun X."/>
            <person name="Song Z."/>
            <person name="Gunde-Cimerman N."/>
        </authorList>
    </citation>
    <scope>NUCLEOTIDE SEQUENCE</scope>
    <source>
        <strain evidence="2">EXF-8016</strain>
    </source>
</reference>
<feature type="region of interest" description="Disordered" evidence="1">
    <location>
        <begin position="1"/>
        <end position="66"/>
    </location>
</feature>
<proteinExistence type="predicted"/>
<feature type="compositionally biased region" description="Acidic residues" evidence="1">
    <location>
        <begin position="198"/>
        <end position="211"/>
    </location>
</feature>
<gene>
    <name evidence="2" type="ORF">KCV03_g3488</name>
</gene>
<evidence type="ECO:0000313" key="3">
    <source>
        <dbReference type="Proteomes" id="UP000767238"/>
    </source>
</evidence>
<dbReference type="EMBL" id="JAHFYH010000018">
    <property type="protein sequence ID" value="KAH0224518.1"/>
    <property type="molecule type" value="Genomic_DNA"/>
</dbReference>
<feature type="region of interest" description="Disordered" evidence="1">
    <location>
        <begin position="128"/>
        <end position="171"/>
    </location>
</feature>
<organism evidence="2 3">
    <name type="scientific">Aureobasidium melanogenum</name>
    <name type="common">Aureobasidium pullulans var. melanogenum</name>
    <dbReference type="NCBI Taxonomy" id="46634"/>
    <lineage>
        <taxon>Eukaryota</taxon>
        <taxon>Fungi</taxon>
        <taxon>Dikarya</taxon>
        <taxon>Ascomycota</taxon>
        <taxon>Pezizomycotina</taxon>
        <taxon>Dothideomycetes</taxon>
        <taxon>Dothideomycetidae</taxon>
        <taxon>Dothideales</taxon>
        <taxon>Saccotheciaceae</taxon>
        <taxon>Aureobasidium</taxon>
    </lineage>
</organism>
<evidence type="ECO:0000256" key="1">
    <source>
        <dbReference type="SAM" id="MobiDB-lite"/>
    </source>
</evidence>
<feature type="region of interest" description="Disordered" evidence="1">
    <location>
        <begin position="195"/>
        <end position="214"/>
    </location>
</feature>
<feature type="compositionally biased region" description="Basic and acidic residues" evidence="1">
    <location>
        <begin position="27"/>
        <end position="47"/>
    </location>
</feature>
<comment type="caution">
    <text evidence="2">The sequence shown here is derived from an EMBL/GenBank/DDBJ whole genome shotgun (WGS) entry which is preliminary data.</text>
</comment>
<name>A0A9P8GJD3_AURME</name>
<sequence length="1230" mass="136928">MTAFEAEDDPCGLQAKRQSQKWQTMSEGRREARREARRAESPPDPRDRRRRRLNSSTTNNLAHPTELVSSWLEQQDLTRPAVPAQTTPLINPLTFPTPLCETHSFTSSNPTIDQEPIRGVFGMRDQDTAMEDHDAGPSSALHPRALDIDADDRSTSAPIDDRSVNSRRNGPLLNMGQIVSKNQPASAPANLQALSAADSDELSSETTENENENSPVIGGVSMWPFNQAPANNQAAAPRPVFTGNIVTHPNIARIDTGGGMWAVAAQATEDDRSTKKLTYPENPALLLAYQLDRNTPEPTLRFLPFVPVSQKRKNKSKNKRFMIQPSHKQRIDASQLTARRAQWVPGEFPVELFELINQYLSRDDIKSMRLVSKEFERGVSGSLFDTVVVPFNTELYEMIEQKVAKRDLKGKRRADDPINNFVDLEPGSLHWKNALEDSDDKVYRGHGLKVFEGFGHHIRRFGMSFEIKEDALQNPPQKNRLDSHESYFGSYEWPSKEYTRYELLAGLERTADETSQMKLAFSHLSVVQQLALSMDSGLGWMNGPDKSLRSMILQRPSPLFGCSHGIVDAQQQERIRLWEAIESAHDRLGALEDLKEGCLERVNLDENFFYRPPFSATPYASPASWATAPAQPITTVVPGVADSDGHDAPETGVLYISPSDAQDQSIYSIEAQRREFSRRLEKFSPSSLGVHQKEWLLEAEWAQRAFLTTYMLGVVDNSSVFGKVSVLNFRVSSHLVPLLSRHDFWTALPKLQEVTLAVIPDWRTVERDEAGIVETKDVDPSVAVEKTYNLLQDFIGVRPNVTKLNFSWAAGGEHAEGIFARNHHVLPAPVTTIARSTTLAMKDDDLINLPHIKDLTFSNCWFTPISIVAMVKKLRKESLKKIKFDSVSLTAMPRAANVGVNPINQANPNQNMFAPQAPGPGALMLGGHFAAQFGAQVWQGPPAGVPVQQWAQTMLQNLNALTQQQGVALYQVPQIWTNHPMGMTMQQIHAMLTGIAAGNNQGNLPMAQPGMLYQHPQQQQQAGAAQVPQIFPPAVLPPPPPHPPAGWLLPQQPAVQAAPAPPPSNRPWYEGHRTGSWVNVIDKISPGPRLEMYSARDEFEPAPERRKKGLVSAEFKSCGYVQLRSPTFGDQSNIEAPASYRMSRHFIRRQSLLSPYMLTTQDKLLGTIVQYMSEHETDALHHAWGMTMGWGDAKLAEEAEYDGYLAGGTGRFSGSVTKDSVIQEAYSAQH</sequence>
<feature type="compositionally biased region" description="Polar residues" evidence="1">
    <location>
        <begin position="16"/>
        <end position="26"/>
    </location>
</feature>
<reference evidence="2" key="1">
    <citation type="journal article" date="2021" name="J Fungi (Basel)">
        <title>Virulence traits and population genomics of the black yeast Aureobasidium melanogenum.</title>
        <authorList>
            <person name="Cernosa A."/>
            <person name="Sun X."/>
            <person name="Gostincar C."/>
            <person name="Fang C."/>
            <person name="Gunde-Cimerman N."/>
            <person name="Song Z."/>
        </authorList>
    </citation>
    <scope>NUCLEOTIDE SEQUENCE</scope>
    <source>
        <strain evidence="2">EXF-8016</strain>
    </source>
</reference>
<feature type="compositionally biased region" description="Low complexity" evidence="1">
    <location>
        <begin position="1014"/>
        <end position="1029"/>
    </location>
</feature>
<evidence type="ECO:0000313" key="2">
    <source>
        <dbReference type="EMBL" id="KAH0224518.1"/>
    </source>
</evidence>
<dbReference type="OrthoDB" id="4194555at2759"/>
<feature type="non-terminal residue" evidence="2">
    <location>
        <position position="1230"/>
    </location>
</feature>
<dbReference type="Proteomes" id="UP000767238">
    <property type="component" value="Unassembled WGS sequence"/>
</dbReference>
<feature type="compositionally biased region" description="Basic and acidic residues" evidence="1">
    <location>
        <begin position="144"/>
        <end position="164"/>
    </location>
</feature>
<feature type="compositionally biased region" description="Pro residues" evidence="1">
    <location>
        <begin position="1030"/>
        <end position="1044"/>
    </location>
</feature>
<feature type="compositionally biased region" description="Acidic residues" evidence="1">
    <location>
        <begin position="1"/>
        <end position="10"/>
    </location>
</feature>